<evidence type="ECO:0000256" key="1">
    <source>
        <dbReference type="SAM" id="MobiDB-lite"/>
    </source>
</evidence>
<feature type="region of interest" description="Disordered" evidence="1">
    <location>
        <begin position="1"/>
        <end position="100"/>
    </location>
</feature>
<reference evidence="2 3" key="2">
    <citation type="submission" date="2018-11" db="EMBL/GenBank/DDBJ databases">
        <authorList>
            <consortium name="Pathogen Informatics"/>
        </authorList>
    </citation>
    <scope>NUCLEOTIDE SEQUENCE [LARGE SCALE GENOMIC DNA]</scope>
</reference>
<reference evidence="4" key="1">
    <citation type="submission" date="2017-02" db="UniProtKB">
        <authorList>
            <consortium name="WormBaseParasite"/>
        </authorList>
    </citation>
    <scope>IDENTIFICATION</scope>
</reference>
<dbReference type="WBParaSite" id="TASK_0000145701-mRNA-1">
    <property type="protein sequence ID" value="TASK_0000145701-mRNA-1"/>
    <property type="gene ID" value="TASK_0000145701"/>
</dbReference>
<dbReference type="AlphaFoldDB" id="A0A0R3VVN5"/>
<sequence length="171" mass="18257">MLASSSSDEELDDRQQPPPIAPTTSVAGCGGSGSVGRGHRGVGSRPAPGAHPTASGQTTRKPQSPLQQPQHCQPNGARCSQTRHQIFSSTSSRSSVRSNDTCDNAKHSVVAIVVVCYVFYTRHRSRVAAPSWYLLLQPMGEPTLLGFSEPFNFITFSGNDKMIGVACIVVF</sequence>
<proteinExistence type="predicted"/>
<dbReference type="OrthoDB" id="10459524at2759"/>
<evidence type="ECO:0000313" key="3">
    <source>
        <dbReference type="Proteomes" id="UP000282613"/>
    </source>
</evidence>
<dbReference type="Proteomes" id="UP000282613">
    <property type="component" value="Unassembled WGS sequence"/>
</dbReference>
<gene>
    <name evidence="2" type="ORF">TASK_LOCUS1458</name>
</gene>
<dbReference type="EMBL" id="UYRS01000382">
    <property type="protein sequence ID" value="VDK23080.1"/>
    <property type="molecule type" value="Genomic_DNA"/>
</dbReference>
<feature type="compositionally biased region" description="Low complexity" evidence="1">
    <location>
        <begin position="88"/>
        <end position="98"/>
    </location>
</feature>
<evidence type="ECO:0000313" key="4">
    <source>
        <dbReference type="WBParaSite" id="TASK_0000145701-mRNA-1"/>
    </source>
</evidence>
<organism evidence="4">
    <name type="scientific">Taenia asiatica</name>
    <name type="common">Asian tapeworm</name>
    <dbReference type="NCBI Taxonomy" id="60517"/>
    <lineage>
        <taxon>Eukaryota</taxon>
        <taxon>Metazoa</taxon>
        <taxon>Spiralia</taxon>
        <taxon>Lophotrochozoa</taxon>
        <taxon>Platyhelminthes</taxon>
        <taxon>Cestoda</taxon>
        <taxon>Eucestoda</taxon>
        <taxon>Cyclophyllidea</taxon>
        <taxon>Taeniidae</taxon>
        <taxon>Taenia</taxon>
    </lineage>
</organism>
<name>A0A0R3VVN5_TAEAS</name>
<accession>A0A0R3VVN5</accession>
<feature type="compositionally biased region" description="Polar residues" evidence="1">
    <location>
        <begin position="54"/>
        <end position="87"/>
    </location>
</feature>
<evidence type="ECO:0000313" key="2">
    <source>
        <dbReference type="EMBL" id="VDK23080.1"/>
    </source>
</evidence>
<protein>
    <submittedName>
        <fullName evidence="2 4">Uncharacterized protein</fullName>
    </submittedName>
</protein>
<keyword evidence="3" id="KW-1185">Reference proteome</keyword>